<feature type="domain" description="DUF218" evidence="1">
    <location>
        <begin position="11"/>
        <end position="149"/>
    </location>
</feature>
<protein>
    <recommendedName>
        <fullName evidence="1">DUF218 domain-containing protein</fullName>
    </recommendedName>
</protein>
<proteinExistence type="predicted"/>
<dbReference type="Proteomes" id="UP000034774">
    <property type="component" value="Unassembled WGS sequence"/>
</dbReference>
<sequence>MGKWTNMKKYDFIIVLCASRINNGKFDDLEEKNGMYLGGDDRMKAALDLNDQTNKFIVVGGGMEKEINERWLKTDDMYEYLLNNSVDSSKIIRVASEPDTTGNMRAIYKCLREVVNNKRVGILTNYYHIPRALRFAEDIFVEENVRFIPIIAESSVNTFPFKYWPQLIVRTQNEVKGLTDWNKGIYNHQDKPKQEWLGEINKKDLKKIK</sequence>
<comment type="caution">
    <text evidence="2">The sequence shown here is derived from an EMBL/GenBank/DDBJ whole genome shotgun (WGS) entry which is preliminary data.</text>
</comment>
<evidence type="ECO:0000259" key="1">
    <source>
        <dbReference type="Pfam" id="PF02698"/>
    </source>
</evidence>
<dbReference type="STRING" id="1618572.UT17_C0006G0010"/>
<accession>A0A0G0LU69</accession>
<dbReference type="AlphaFoldDB" id="A0A0G0LU69"/>
<dbReference type="Pfam" id="PF02698">
    <property type="entry name" value="DUF218"/>
    <property type="match status" value="1"/>
</dbReference>
<dbReference type="EMBL" id="LBVU01000006">
    <property type="protein sequence ID" value="KKQ91535.1"/>
    <property type="molecule type" value="Genomic_DNA"/>
</dbReference>
<organism evidence="2 3">
    <name type="scientific">Candidatus Woesebacteria bacterium GW2011_GWB1_39_10</name>
    <dbReference type="NCBI Taxonomy" id="1618572"/>
    <lineage>
        <taxon>Bacteria</taxon>
        <taxon>Candidatus Woeseibacteriota</taxon>
    </lineage>
</organism>
<evidence type="ECO:0000313" key="2">
    <source>
        <dbReference type="EMBL" id="KKQ91535.1"/>
    </source>
</evidence>
<name>A0A0G0LU69_9BACT</name>
<dbReference type="CDD" id="cd06259">
    <property type="entry name" value="YdcF-like"/>
    <property type="match status" value="1"/>
</dbReference>
<dbReference type="InterPro" id="IPR003848">
    <property type="entry name" value="DUF218"/>
</dbReference>
<reference evidence="2 3" key="1">
    <citation type="journal article" date="2015" name="Nature">
        <title>rRNA introns, odd ribosomes, and small enigmatic genomes across a large radiation of phyla.</title>
        <authorList>
            <person name="Brown C.T."/>
            <person name="Hug L.A."/>
            <person name="Thomas B.C."/>
            <person name="Sharon I."/>
            <person name="Castelle C.J."/>
            <person name="Singh A."/>
            <person name="Wilkins M.J."/>
            <person name="Williams K.H."/>
            <person name="Banfield J.F."/>
        </authorList>
    </citation>
    <scope>NUCLEOTIDE SEQUENCE [LARGE SCALE GENOMIC DNA]</scope>
</reference>
<gene>
    <name evidence="2" type="ORF">UT17_C0006G0010</name>
</gene>
<evidence type="ECO:0000313" key="3">
    <source>
        <dbReference type="Proteomes" id="UP000034774"/>
    </source>
</evidence>